<dbReference type="GO" id="GO:0046983">
    <property type="term" value="F:protein dimerization activity"/>
    <property type="evidence" value="ECO:0007669"/>
    <property type="project" value="InterPro"/>
</dbReference>
<dbReference type="Proteomes" id="UP000247702">
    <property type="component" value="Unassembled WGS sequence"/>
</dbReference>
<reference evidence="8 9" key="1">
    <citation type="submission" date="2017-11" db="EMBL/GenBank/DDBJ databases">
        <title>The genome of Rhizophagus clarus HR1 reveals common genetic basis of auxotrophy among arbuscular mycorrhizal fungi.</title>
        <authorList>
            <person name="Kobayashi Y."/>
        </authorList>
    </citation>
    <scope>NUCLEOTIDE SEQUENCE [LARGE SCALE GENOMIC DNA]</scope>
    <source>
        <strain evidence="8 9">HR1</strain>
    </source>
</reference>
<keyword evidence="3" id="KW-0863">Zinc-finger</keyword>
<dbReference type="SUPFAM" id="SSF53098">
    <property type="entry name" value="Ribonuclease H-like"/>
    <property type="match status" value="1"/>
</dbReference>
<evidence type="ECO:0000256" key="1">
    <source>
        <dbReference type="ARBA" id="ARBA00004123"/>
    </source>
</evidence>
<dbReference type="GO" id="GO:0008270">
    <property type="term" value="F:zinc ion binding"/>
    <property type="evidence" value="ECO:0007669"/>
    <property type="project" value="UniProtKB-KW"/>
</dbReference>
<sequence>MDFTENPQTFMQPENHQFYYVLLSKICKIRIFIVGEWCPEDFIIRKLGLRNASHVQLRKRNKVGLERIILEKNGEIGLRNKIFRDYLLFIVIVLKDLQNQKEFKGKERSYKDRAVLDEWELRDKTLIAFRILESLSIVIIKDLELAADNIMWQPCTAHTLQLVVGKGLAPIKLIVGRAKRLIDFFMSPKQSERLEKIQKQFTQPNSNNSSRTPIDSGKTAKYLRHIIADVPTRWNSSYLALCRLLELKGYIRTLEANLAKEIDQDSKKDSQRLTRVMLTNDEWDLLRDLIPILEPFEEATRYLGGSNYSTHSIMKPLITEIINKLKPDEPNENIININIENLEDVFVWDEDQDNQNNSNNKKNTNGHQKNVDLNRPMQTSGVLKKVKDTLYQAMHFYWKNEREISYLPSILDPRIKKLAFAPHEMEQTLNSLKDKYRKMKLSMSSRSQSTPLPTPAIITTPFLGPTPSSTLYQSTLFDIFNHPSPANNRNELDEYLAIPQIPFNIDPFSWWKINKEKFPILSELARAYLSVSATSTPSERLFSDCGNLMGPKRTRMSPEFFKRIMFLKRNYNVLDTIHKPFSPKN</sequence>
<evidence type="ECO:0000256" key="5">
    <source>
        <dbReference type="ARBA" id="ARBA00023242"/>
    </source>
</evidence>
<evidence type="ECO:0000313" key="9">
    <source>
        <dbReference type="Proteomes" id="UP000247702"/>
    </source>
</evidence>
<dbReference type="InterPro" id="IPR012337">
    <property type="entry name" value="RNaseH-like_sf"/>
</dbReference>
<keyword evidence="2" id="KW-0479">Metal-binding</keyword>
<keyword evidence="9" id="KW-1185">Reference proteome</keyword>
<dbReference type="GO" id="GO:0005634">
    <property type="term" value="C:nucleus"/>
    <property type="evidence" value="ECO:0007669"/>
    <property type="project" value="UniProtKB-SubCell"/>
</dbReference>
<feature type="compositionally biased region" description="Low complexity" evidence="6">
    <location>
        <begin position="354"/>
        <end position="365"/>
    </location>
</feature>
<evidence type="ECO:0000256" key="3">
    <source>
        <dbReference type="ARBA" id="ARBA00022771"/>
    </source>
</evidence>
<comment type="caution">
    <text evidence="8">The sequence shown here is derived from an EMBL/GenBank/DDBJ whole genome shotgun (WGS) entry which is preliminary data.</text>
</comment>
<organism evidence="8 9">
    <name type="scientific">Rhizophagus clarus</name>
    <dbReference type="NCBI Taxonomy" id="94130"/>
    <lineage>
        <taxon>Eukaryota</taxon>
        <taxon>Fungi</taxon>
        <taxon>Fungi incertae sedis</taxon>
        <taxon>Mucoromycota</taxon>
        <taxon>Glomeromycotina</taxon>
        <taxon>Glomeromycetes</taxon>
        <taxon>Glomerales</taxon>
        <taxon>Glomeraceae</taxon>
        <taxon>Rhizophagus</taxon>
    </lineage>
</organism>
<dbReference type="EMBL" id="BEXD01001200">
    <property type="protein sequence ID" value="GBB92900.1"/>
    <property type="molecule type" value="Genomic_DNA"/>
</dbReference>
<dbReference type="InterPro" id="IPR008906">
    <property type="entry name" value="HATC_C_dom"/>
</dbReference>
<evidence type="ECO:0000256" key="4">
    <source>
        <dbReference type="ARBA" id="ARBA00022833"/>
    </source>
</evidence>
<evidence type="ECO:0000256" key="2">
    <source>
        <dbReference type="ARBA" id="ARBA00022723"/>
    </source>
</evidence>
<dbReference type="PANTHER" id="PTHR46481:SF10">
    <property type="entry name" value="ZINC FINGER BED DOMAIN-CONTAINING PROTEIN 39"/>
    <property type="match status" value="1"/>
</dbReference>
<accession>A0A2Z6QS80</accession>
<dbReference type="Pfam" id="PF05699">
    <property type="entry name" value="Dimer_Tnp_hAT"/>
    <property type="match status" value="1"/>
</dbReference>
<feature type="domain" description="HAT C-terminal dimerisation" evidence="7">
    <location>
        <begin position="491"/>
        <end position="570"/>
    </location>
</feature>
<gene>
    <name evidence="8" type="ORF">RclHR1_20780003</name>
</gene>
<feature type="region of interest" description="Disordered" evidence="6">
    <location>
        <begin position="352"/>
        <end position="373"/>
    </location>
</feature>
<keyword evidence="5" id="KW-0539">Nucleus</keyword>
<name>A0A2Z6QS80_9GLOM</name>
<protein>
    <recommendedName>
        <fullName evidence="7">HAT C-terminal dimerisation domain-containing protein</fullName>
    </recommendedName>
</protein>
<dbReference type="PANTHER" id="PTHR46481">
    <property type="entry name" value="ZINC FINGER BED DOMAIN-CONTAINING PROTEIN 4"/>
    <property type="match status" value="1"/>
</dbReference>
<proteinExistence type="predicted"/>
<evidence type="ECO:0000313" key="8">
    <source>
        <dbReference type="EMBL" id="GBB92900.1"/>
    </source>
</evidence>
<dbReference type="AlphaFoldDB" id="A0A2Z6QS80"/>
<keyword evidence="4" id="KW-0862">Zinc</keyword>
<evidence type="ECO:0000259" key="7">
    <source>
        <dbReference type="Pfam" id="PF05699"/>
    </source>
</evidence>
<evidence type="ECO:0000256" key="6">
    <source>
        <dbReference type="SAM" id="MobiDB-lite"/>
    </source>
</evidence>
<comment type="subcellular location">
    <subcellularLocation>
        <location evidence="1">Nucleus</location>
    </subcellularLocation>
</comment>
<dbReference type="InterPro" id="IPR052035">
    <property type="entry name" value="ZnF_BED_domain_contain"/>
</dbReference>